<proteinExistence type="predicted"/>
<reference evidence="1 2" key="1">
    <citation type="submission" date="2021-06" db="EMBL/GenBank/DDBJ databases">
        <title>Caerostris darwini draft genome.</title>
        <authorList>
            <person name="Kono N."/>
            <person name="Arakawa K."/>
        </authorList>
    </citation>
    <scope>NUCLEOTIDE SEQUENCE [LARGE SCALE GENOMIC DNA]</scope>
</reference>
<evidence type="ECO:0000313" key="1">
    <source>
        <dbReference type="EMBL" id="GIY20499.1"/>
    </source>
</evidence>
<comment type="caution">
    <text evidence="1">The sequence shown here is derived from an EMBL/GenBank/DDBJ whole genome shotgun (WGS) entry which is preliminary data.</text>
</comment>
<keyword evidence="2" id="KW-1185">Reference proteome</keyword>
<evidence type="ECO:0000313" key="2">
    <source>
        <dbReference type="Proteomes" id="UP001054837"/>
    </source>
</evidence>
<accession>A0AAV4RJ05</accession>
<dbReference type="Proteomes" id="UP001054837">
    <property type="component" value="Unassembled WGS sequence"/>
</dbReference>
<protein>
    <recommendedName>
        <fullName evidence="3">Centromere protein X</fullName>
    </recommendedName>
</protein>
<dbReference type="AlphaFoldDB" id="A0AAV4RJ05"/>
<sequence length="103" mass="11399">MDKVSSLNLNFAPTLIENLSRIFSDAKITLQKNNAEALGGILEDICDRLISMSVSNAENSGELRSRHVKAAVVELLPAQLSRLAVPFASNVMLSWHSHRRKIE</sequence>
<organism evidence="1 2">
    <name type="scientific">Caerostris darwini</name>
    <dbReference type="NCBI Taxonomy" id="1538125"/>
    <lineage>
        <taxon>Eukaryota</taxon>
        <taxon>Metazoa</taxon>
        <taxon>Ecdysozoa</taxon>
        <taxon>Arthropoda</taxon>
        <taxon>Chelicerata</taxon>
        <taxon>Arachnida</taxon>
        <taxon>Araneae</taxon>
        <taxon>Araneomorphae</taxon>
        <taxon>Entelegynae</taxon>
        <taxon>Araneoidea</taxon>
        <taxon>Araneidae</taxon>
        <taxon>Caerostris</taxon>
    </lineage>
</organism>
<gene>
    <name evidence="1" type="ORF">CDAR_576911</name>
</gene>
<evidence type="ECO:0008006" key="3">
    <source>
        <dbReference type="Google" id="ProtNLM"/>
    </source>
</evidence>
<name>A0AAV4RJ05_9ARAC</name>
<dbReference type="EMBL" id="BPLQ01006178">
    <property type="protein sequence ID" value="GIY20499.1"/>
    <property type="molecule type" value="Genomic_DNA"/>
</dbReference>